<feature type="compositionally biased region" description="Basic and acidic residues" evidence="1">
    <location>
        <begin position="514"/>
        <end position="553"/>
    </location>
</feature>
<feature type="compositionally biased region" description="Basic and acidic residues" evidence="1">
    <location>
        <begin position="579"/>
        <end position="588"/>
    </location>
</feature>
<feature type="region of interest" description="Disordered" evidence="1">
    <location>
        <begin position="27"/>
        <end position="46"/>
    </location>
</feature>
<feature type="region of interest" description="Disordered" evidence="1">
    <location>
        <begin position="501"/>
        <end position="640"/>
    </location>
</feature>
<name>Q092D4_STIAD</name>
<evidence type="ECO:0000313" key="2">
    <source>
        <dbReference type="EMBL" id="EAU66616.1"/>
    </source>
</evidence>
<evidence type="ECO:0000313" key="3">
    <source>
        <dbReference type="Proteomes" id="UP000032702"/>
    </source>
</evidence>
<feature type="compositionally biased region" description="Basic and acidic residues" evidence="1">
    <location>
        <begin position="400"/>
        <end position="411"/>
    </location>
</feature>
<organism evidence="2 3">
    <name type="scientific">Stigmatella aurantiaca (strain DW4/3-1)</name>
    <dbReference type="NCBI Taxonomy" id="378806"/>
    <lineage>
        <taxon>Bacteria</taxon>
        <taxon>Pseudomonadati</taxon>
        <taxon>Myxococcota</taxon>
        <taxon>Myxococcia</taxon>
        <taxon>Myxococcales</taxon>
        <taxon>Cystobacterineae</taxon>
        <taxon>Archangiaceae</taxon>
        <taxon>Stigmatella</taxon>
    </lineage>
</organism>
<protein>
    <submittedName>
        <fullName evidence="2">Uncharacterized protein</fullName>
    </submittedName>
</protein>
<dbReference type="Proteomes" id="UP000032702">
    <property type="component" value="Unassembled WGS sequence"/>
</dbReference>
<feature type="compositionally biased region" description="Basic and acidic residues" evidence="1">
    <location>
        <begin position="621"/>
        <end position="636"/>
    </location>
</feature>
<feature type="compositionally biased region" description="Polar residues" evidence="1">
    <location>
        <begin position="668"/>
        <end position="677"/>
    </location>
</feature>
<sequence length="969" mass="105572">MREDPCMGHPCVLSTMCTPQLAWQGMRAPQPRKQAHATQPSRMHRFPGARPALDSSVHGEPARHLAHLGRDGVQRPRRLLRGLQPLERRVHDLRQVRDGAKNLGDARVLLAHGRDDLPHRRRVLLRQTRQLPQAVAGGPHLIQPVGDVARALGRHGRRGLDGLDDLVEDVPDACGALDGLIRQRAHLAGQHGEALALFPRPCRLDGGVDGQQVGLVRHVLHRLGDVADLRGALGQAVELVLHGLHELLEGRQPHHALLDGRLALVAQLLRALGHPEHRLGPLGRHLRGLLDLLRGDLGLLDGRRLLVEALLLLGVGVRQILAGRHEPRGRRVQRLGDLPQPGQQVVQLGGQLADLVRGDPLRGGDPPGGQPLDGHAHRRGPLGLPPRQEPGGDAGQNEHQAADPRQREGQIREQRAAQVLELRRGAHRAFGQHVAPQRLAEVHQLDGHHAASQHHRGHQRGHEREGQEPGLPRPEGAAARERHVGIGLPLLQGHREEQLLQPQADGKHQHHAAAHPDDGADHHPVQRLIEVEADGKREAEPAHRPGEDRRVERPPPGQAQDAGEPVSWHIVRAWQQRRAHQEAKDQVGIRDAQPQDDAGQDGRHGQQPVFTGHADGHPVQVRRDGRGGQHPAHEDAQAAPGKRAYEFCVRGIHDRPVPLGCALYGKSTASNRPNSTPSGSKSHSGGSRGQHSGRSSNRAASLDGRRIQLQGLPGGGHHTLALLAARAHRGLDDLQRLLGVRVVIPGVRLEPHHRHTVDADPVAGILPERLLALLRPDARHPFDGPVRGGHALGQGAARAHLHQVLVQGEDLRQGLGIEDLIGVYPDGHHPIQVPLRVTRLDAQVLKQPPAGARIPRTLAIGRLRQGQPHVLGEALDDEEEVGQHTLPVKKRRMLPGGRVPEDARPAGRFPLGLQGDQHPFHPLRVRGGLEGRRAVAPSGRLTGRTGHQGGRQRLRQDFGVLNDGRHVHS</sequence>
<feature type="region of interest" description="Disordered" evidence="1">
    <location>
        <begin position="445"/>
        <end position="476"/>
    </location>
</feature>
<feature type="region of interest" description="Disordered" evidence="1">
    <location>
        <begin position="668"/>
        <end position="701"/>
    </location>
</feature>
<reference evidence="2 3" key="1">
    <citation type="submission" date="2006-04" db="EMBL/GenBank/DDBJ databases">
        <authorList>
            <person name="Nierman W.C."/>
        </authorList>
    </citation>
    <scope>NUCLEOTIDE SEQUENCE [LARGE SCALE GENOMIC DNA]</scope>
    <source>
        <strain evidence="2 3">DW4/3-1</strain>
    </source>
</reference>
<evidence type="ECO:0000256" key="1">
    <source>
        <dbReference type="SAM" id="MobiDB-lite"/>
    </source>
</evidence>
<dbReference type="AlphaFoldDB" id="Q092D4"/>
<gene>
    <name evidence="2" type="ORF">STIAU_3614</name>
</gene>
<comment type="caution">
    <text evidence="2">The sequence shown here is derived from an EMBL/GenBank/DDBJ whole genome shotgun (WGS) entry which is preliminary data.</text>
</comment>
<proteinExistence type="predicted"/>
<dbReference type="EMBL" id="AAMD01000051">
    <property type="protein sequence ID" value="EAU66616.1"/>
    <property type="molecule type" value="Genomic_DNA"/>
</dbReference>
<feature type="compositionally biased region" description="Low complexity" evidence="1">
    <location>
        <begin position="678"/>
        <end position="696"/>
    </location>
</feature>
<accession>Q092D4</accession>
<feature type="region of interest" description="Disordered" evidence="1">
    <location>
        <begin position="355"/>
        <end position="411"/>
    </location>
</feature>